<dbReference type="Proteomes" id="UP001198571">
    <property type="component" value="Unassembled WGS sequence"/>
</dbReference>
<name>A0ABS8CQN0_9RHOB</name>
<feature type="chain" id="PRO_5045798010" evidence="1">
    <location>
        <begin position="24"/>
        <end position="158"/>
    </location>
</feature>
<keyword evidence="1" id="KW-0732">Signal</keyword>
<comment type="caution">
    <text evidence="3">The sequence shown here is derived from an EMBL/GenBank/DDBJ whole genome shotgun (WGS) entry which is preliminary data.</text>
</comment>
<proteinExistence type="predicted"/>
<dbReference type="InterPro" id="IPR035437">
    <property type="entry name" value="SNase_OB-fold_sf"/>
</dbReference>
<keyword evidence="4" id="KW-1185">Reference proteome</keyword>
<dbReference type="Gene3D" id="2.40.50.90">
    <property type="match status" value="1"/>
</dbReference>
<evidence type="ECO:0000256" key="1">
    <source>
        <dbReference type="SAM" id="SignalP"/>
    </source>
</evidence>
<feature type="domain" description="TNase-like" evidence="2">
    <location>
        <begin position="23"/>
        <end position="146"/>
    </location>
</feature>
<dbReference type="RefSeq" id="WP_226937150.1">
    <property type="nucleotide sequence ID" value="NZ_JACDXX010000019.1"/>
</dbReference>
<dbReference type="InterPro" id="IPR016071">
    <property type="entry name" value="Staphylococal_nuclease_OB-fold"/>
</dbReference>
<evidence type="ECO:0000313" key="3">
    <source>
        <dbReference type="EMBL" id="MCB5411699.1"/>
    </source>
</evidence>
<dbReference type="EMBL" id="JACDXX010000019">
    <property type="protein sequence ID" value="MCB5411699.1"/>
    <property type="molecule type" value="Genomic_DNA"/>
</dbReference>
<protein>
    <submittedName>
        <fullName evidence="3">Thermonuclease family protein</fullName>
    </submittedName>
</protein>
<reference evidence="3 4" key="1">
    <citation type="submission" date="2020-07" db="EMBL/GenBank/DDBJ databases">
        <title>Pseudogemmobacter sp. nov., isolated from poultry manure in Taiwan.</title>
        <authorList>
            <person name="Lin S.-Y."/>
            <person name="Tang Y.-S."/>
            <person name="Young C.-C."/>
        </authorList>
    </citation>
    <scope>NUCLEOTIDE SEQUENCE [LARGE SCALE GENOMIC DNA]</scope>
    <source>
        <strain evidence="3 4">CC-YST710</strain>
    </source>
</reference>
<dbReference type="SUPFAM" id="SSF50199">
    <property type="entry name" value="Staphylococcal nuclease"/>
    <property type="match status" value="1"/>
</dbReference>
<sequence>MVSRAFLLSVLLALAGAAAPASAQTLTGVVSVLDGDTLEMHGQRIRLFGIDAPEGRQTCVMGGQDWRCGRTAALALSDLIGRSTVACEQRDIDRYKRIVAVCRLGGVDLGAWMVRNGWAVAYTQYSRDYVGLEKQAEREQQGIWASQFERPASWRRSN</sequence>
<accession>A0ABS8CQN0</accession>
<evidence type="ECO:0000313" key="4">
    <source>
        <dbReference type="Proteomes" id="UP001198571"/>
    </source>
</evidence>
<dbReference type="SMART" id="SM00318">
    <property type="entry name" value="SNc"/>
    <property type="match status" value="1"/>
</dbReference>
<dbReference type="PANTHER" id="PTHR12302">
    <property type="entry name" value="EBNA2 BINDING PROTEIN P100"/>
    <property type="match status" value="1"/>
</dbReference>
<evidence type="ECO:0000259" key="2">
    <source>
        <dbReference type="PROSITE" id="PS50830"/>
    </source>
</evidence>
<dbReference type="Pfam" id="PF00565">
    <property type="entry name" value="SNase"/>
    <property type="match status" value="1"/>
</dbReference>
<gene>
    <name evidence="3" type="ORF">H0485_17035</name>
</gene>
<dbReference type="PANTHER" id="PTHR12302:SF26">
    <property type="entry name" value="BLR1266 PROTEIN"/>
    <property type="match status" value="1"/>
</dbReference>
<organism evidence="3 4">
    <name type="scientific">Pseudogemmobacter faecipullorum</name>
    <dbReference type="NCBI Taxonomy" id="2755041"/>
    <lineage>
        <taxon>Bacteria</taxon>
        <taxon>Pseudomonadati</taxon>
        <taxon>Pseudomonadota</taxon>
        <taxon>Alphaproteobacteria</taxon>
        <taxon>Rhodobacterales</taxon>
        <taxon>Paracoccaceae</taxon>
        <taxon>Pseudogemmobacter</taxon>
    </lineage>
</organism>
<dbReference type="PROSITE" id="PS50830">
    <property type="entry name" value="TNASE_3"/>
    <property type="match status" value="1"/>
</dbReference>
<feature type="signal peptide" evidence="1">
    <location>
        <begin position="1"/>
        <end position="23"/>
    </location>
</feature>